<organism evidence="7 8">
    <name type="scientific">Aquisphaera giovannonii</name>
    <dbReference type="NCBI Taxonomy" id="406548"/>
    <lineage>
        <taxon>Bacteria</taxon>
        <taxon>Pseudomonadati</taxon>
        <taxon>Planctomycetota</taxon>
        <taxon>Planctomycetia</taxon>
        <taxon>Isosphaerales</taxon>
        <taxon>Isosphaeraceae</taxon>
        <taxon>Aquisphaera</taxon>
    </lineage>
</organism>
<protein>
    <submittedName>
        <fullName evidence="7">Beta-xylosidase</fullName>
        <ecNumber evidence="7">3.2.1.37</ecNumber>
    </submittedName>
</protein>
<feature type="signal peptide" evidence="5">
    <location>
        <begin position="1"/>
        <end position="23"/>
    </location>
</feature>
<evidence type="ECO:0000313" key="7">
    <source>
        <dbReference type="EMBL" id="QEH37197.1"/>
    </source>
</evidence>
<dbReference type="EC" id="3.2.1.37" evidence="7"/>
<dbReference type="InterPro" id="IPR000514">
    <property type="entry name" value="Glyco_hydro_39"/>
</dbReference>
<feature type="active site" description="Proton donor" evidence="4">
    <location>
        <position position="217"/>
    </location>
</feature>
<dbReference type="PANTHER" id="PTHR12631:SF8">
    <property type="entry name" value="ALPHA-L-IDURONIDASE"/>
    <property type="match status" value="1"/>
</dbReference>
<feature type="chain" id="PRO_5023146712" evidence="5">
    <location>
        <begin position="24"/>
        <end position="578"/>
    </location>
</feature>
<sequence precursor="true">MRHPARPARSASAAWLVVPWLLAAGRAAGEAPPAMPPFPVGVVVDVQKPRGPLTPIWRFFGADEPNYATMKDGRKLISELGGLRPGAVYFRAHNLLTSGDGTPALKWGSTGAYREDERGGAVYDWSILDRIFATYLDHGVKPYVQIGFMPKDLSIKPEPYQHRWTPTARYDDIYTGWAYPPKDYAKWAELVYRWTRHCVEAYGKAEVESWYWETWNEANIGYWRGTPEEFRKLHDFAIDAVKRALPTARVGGPDSAGSGGKWTRDFLEHCLRGTNHATGKVGTPLDFVSFHAKGSPEVVDGHVRMGIATHLRTVQEGFRLVASFPELKAKPIIIGESDPEGCAACQGPRFGYRNGTMYSSYTAASFARKLDLAERVGVNLEGALTWAFEFEDQPYFAGFRALATRGIDLPVLNVFRMLSLMGGRRLAVESTHAIGLDDVLARGIRGEADVSALASIDGDRLAVLLWHYHDDDVPGPDAEVTLDLAGLPEGVPSALVHHFRVDADHGNAFEAWKPMGSPAAPTASQVTALERASTLDLVESPTRRTPSRGTLRLRLRLPRQAVSLFRIELERPSSARPG</sequence>
<dbReference type="Gene3D" id="2.60.40.1500">
    <property type="entry name" value="Glycosyl hydrolase domain, family 39"/>
    <property type="match status" value="1"/>
</dbReference>
<dbReference type="PRINTS" id="PR00745">
    <property type="entry name" value="GLHYDRLASE39"/>
</dbReference>
<evidence type="ECO:0000256" key="3">
    <source>
        <dbReference type="ARBA" id="ARBA00023295"/>
    </source>
</evidence>
<dbReference type="SUPFAM" id="SSF51011">
    <property type="entry name" value="Glycosyl hydrolase domain"/>
    <property type="match status" value="1"/>
</dbReference>
<evidence type="ECO:0000259" key="6">
    <source>
        <dbReference type="Pfam" id="PF01229"/>
    </source>
</evidence>
<keyword evidence="8" id="KW-1185">Reference proteome</keyword>
<keyword evidence="3 7" id="KW-0326">Glycosidase</keyword>
<dbReference type="KEGG" id="agv:OJF2_57840"/>
<evidence type="ECO:0000313" key="8">
    <source>
        <dbReference type="Proteomes" id="UP000324233"/>
    </source>
</evidence>
<name>A0A5B9W9T4_9BACT</name>
<dbReference type="Pfam" id="PF01229">
    <property type="entry name" value="Glyco_hydro_39"/>
    <property type="match status" value="1"/>
</dbReference>
<dbReference type="GO" id="GO:0005975">
    <property type="term" value="P:carbohydrate metabolic process"/>
    <property type="evidence" value="ECO:0007669"/>
    <property type="project" value="InterPro"/>
</dbReference>
<dbReference type="GO" id="GO:0009044">
    <property type="term" value="F:xylan 1,4-beta-xylosidase activity"/>
    <property type="evidence" value="ECO:0007669"/>
    <property type="project" value="UniProtKB-EC"/>
</dbReference>
<accession>A0A5B9W9T4</accession>
<keyword evidence="2 7" id="KW-0378">Hydrolase</keyword>
<comment type="similarity">
    <text evidence="1">Belongs to the glycosyl hydrolase 39 family.</text>
</comment>
<feature type="domain" description="Glycosyl hydrolases family 39 N-terminal catalytic" evidence="6">
    <location>
        <begin position="42"/>
        <end position="534"/>
    </location>
</feature>
<reference evidence="7 8" key="1">
    <citation type="submission" date="2019-08" db="EMBL/GenBank/DDBJ databases">
        <title>Deep-cultivation of Planctomycetes and their phenomic and genomic characterization uncovers novel biology.</title>
        <authorList>
            <person name="Wiegand S."/>
            <person name="Jogler M."/>
            <person name="Boedeker C."/>
            <person name="Pinto D."/>
            <person name="Vollmers J."/>
            <person name="Rivas-Marin E."/>
            <person name="Kohn T."/>
            <person name="Peeters S.H."/>
            <person name="Heuer A."/>
            <person name="Rast P."/>
            <person name="Oberbeckmann S."/>
            <person name="Bunk B."/>
            <person name="Jeske O."/>
            <person name="Meyerdierks A."/>
            <person name="Storesund J.E."/>
            <person name="Kallscheuer N."/>
            <person name="Luecker S."/>
            <person name="Lage O.M."/>
            <person name="Pohl T."/>
            <person name="Merkel B.J."/>
            <person name="Hornburger P."/>
            <person name="Mueller R.-W."/>
            <person name="Bruemmer F."/>
            <person name="Labrenz M."/>
            <person name="Spormann A.M."/>
            <person name="Op den Camp H."/>
            <person name="Overmann J."/>
            <person name="Amann R."/>
            <person name="Jetten M.S.M."/>
            <person name="Mascher T."/>
            <person name="Medema M.H."/>
            <person name="Devos D.P."/>
            <person name="Kaster A.-K."/>
            <person name="Ovreas L."/>
            <person name="Rohde M."/>
            <person name="Galperin M.Y."/>
            <person name="Jogler C."/>
        </authorList>
    </citation>
    <scope>NUCLEOTIDE SEQUENCE [LARGE SCALE GENOMIC DNA]</scope>
    <source>
        <strain evidence="7 8">OJF2</strain>
    </source>
</reference>
<dbReference type="EMBL" id="CP042997">
    <property type="protein sequence ID" value="QEH37197.1"/>
    <property type="molecule type" value="Genomic_DNA"/>
</dbReference>
<dbReference type="AlphaFoldDB" id="A0A5B9W9T4"/>
<dbReference type="Gene3D" id="3.20.20.80">
    <property type="entry name" value="Glycosidases"/>
    <property type="match status" value="1"/>
</dbReference>
<evidence type="ECO:0000256" key="5">
    <source>
        <dbReference type="SAM" id="SignalP"/>
    </source>
</evidence>
<dbReference type="Proteomes" id="UP000324233">
    <property type="component" value="Chromosome"/>
</dbReference>
<dbReference type="InterPro" id="IPR049166">
    <property type="entry name" value="GH39_cat"/>
</dbReference>
<proteinExistence type="inferred from homology"/>
<dbReference type="InterPro" id="IPR051923">
    <property type="entry name" value="Glycosyl_Hydrolase_39"/>
</dbReference>
<dbReference type="InterPro" id="IPR017853">
    <property type="entry name" value="GH"/>
</dbReference>
<evidence type="ECO:0000256" key="4">
    <source>
        <dbReference type="PIRSR" id="PIRSR600514-1"/>
    </source>
</evidence>
<dbReference type="RefSeq" id="WP_210420210.1">
    <property type="nucleotide sequence ID" value="NZ_CP042997.1"/>
</dbReference>
<evidence type="ECO:0000256" key="1">
    <source>
        <dbReference type="ARBA" id="ARBA00008875"/>
    </source>
</evidence>
<dbReference type="SUPFAM" id="SSF51445">
    <property type="entry name" value="(Trans)glycosidases"/>
    <property type="match status" value="1"/>
</dbReference>
<dbReference type="PANTHER" id="PTHR12631">
    <property type="entry name" value="ALPHA-L-IDURONIDASE"/>
    <property type="match status" value="1"/>
</dbReference>
<keyword evidence="5" id="KW-0732">Signal</keyword>
<gene>
    <name evidence="7" type="primary">xynB_2</name>
    <name evidence="7" type="ORF">OJF2_57840</name>
</gene>
<evidence type="ECO:0000256" key="2">
    <source>
        <dbReference type="ARBA" id="ARBA00022801"/>
    </source>
</evidence>